<comment type="caution">
    <text evidence="1">The sequence shown here is derived from an EMBL/GenBank/DDBJ whole genome shotgun (WGS) entry which is preliminary data.</text>
</comment>
<gene>
    <name evidence="1" type="ORF">FCM35_KLT01293</name>
</gene>
<protein>
    <submittedName>
        <fullName evidence="1">Uncharacterized protein</fullName>
    </submittedName>
</protein>
<keyword evidence="2" id="KW-1185">Reference proteome</keyword>
<dbReference type="AlphaFoldDB" id="A0A833R4S9"/>
<proteinExistence type="predicted"/>
<dbReference type="Proteomes" id="UP000623129">
    <property type="component" value="Unassembled WGS sequence"/>
</dbReference>
<dbReference type="PANTHER" id="PTHR31439">
    <property type="entry name" value="EXPRESSED PROTEIN"/>
    <property type="match status" value="1"/>
</dbReference>
<sequence>MDAPAFVPDIWAWISNLPPFSQWKTSSMSLCICTSTSKQPSMFLSINKNSSSHITLSIVANFHVPVSLWTSSPIHLSNKIQQSLDEHELIQLFVDIVNWVLRYGPNKKYAFRFGAVRIKENFKNVFNLACLTLVFMVCIYEAAPHDLRQGCVDALKVQLTGSNAKEVSKYLVRILGSNLEEEWMRALNLAVTNWISEIMSSSGSFRIPSVLFSYAVSAIGLWKVQLYCPVVAMSMVESSSPTQDERLLFSLKYQQVEGVVQLAYRTTLKQNCVDVEVKVDNVRCDITSLVSETLMAERGYGSEEKHFPSRISLQITPLQQSDIISVSVNKSSDNPRQEVGFEKNLEGSFEPPNPHFGITVSASENVVVNMKPWKFEQLVHGSSAVLDWSLHDGISGREVVSSKPSKFSIFQPRVWFRDRYASAYRPFTRQGGVVFARDEYGESVRWKMCPSTAMVTQWEVTGCIWLTYWPNKQKTFYSETRRVEFRERLSLPLSKVEQYY</sequence>
<evidence type="ECO:0000313" key="2">
    <source>
        <dbReference type="Proteomes" id="UP000623129"/>
    </source>
</evidence>
<reference evidence="1" key="1">
    <citation type="submission" date="2020-01" db="EMBL/GenBank/DDBJ databases">
        <title>Genome sequence of Kobresia littledalei, the first chromosome-level genome in the family Cyperaceae.</title>
        <authorList>
            <person name="Qu G."/>
        </authorList>
    </citation>
    <scope>NUCLEOTIDE SEQUENCE</scope>
    <source>
        <strain evidence="1">C.B.Clarke</strain>
        <tissue evidence="1">Leaf</tissue>
    </source>
</reference>
<name>A0A833R4S9_9POAL</name>
<dbReference type="EMBL" id="SWLB01000010">
    <property type="protein sequence ID" value="KAF3333602.1"/>
    <property type="molecule type" value="Genomic_DNA"/>
</dbReference>
<organism evidence="1 2">
    <name type="scientific">Carex littledalei</name>
    <dbReference type="NCBI Taxonomy" id="544730"/>
    <lineage>
        <taxon>Eukaryota</taxon>
        <taxon>Viridiplantae</taxon>
        <taxon>Streptophyta</taxon>
        <taxon>Embryophyta</taxon>
        <taxon>Tracheophyta</taxon>
        <taxon>Spermatophyta</taxon>
        <taxon>Magnoliopsida</taxon>
        <taxon>Liliopsida</taxon>
        <taxon>Poales</taxon>
        <taxon>Cyperaceae</taxon>
        <taxon>Cyperoideae</taxon>
        <taxon>Cariceae</taxon>
        <taxon>Carex</taxon>
        <taxon>Carex subgen. Euthyceras</taxon>
    </lineage>
</organism>
<dbReference type="OrthoDB" id="724026at2759"/>
<dbReference type="PANTHER" id="PTHR31439:SF4">
    <property type="entry name" value="NEURONAL PAS DOMAIN PROTEIN"/>
    <property type="match status" value="1"/>
</dbReference>
<evidence type="ECO:0000313" key="1">
    <source>
        <dbReference type="EMBL" id="KAF3333602.1"/>
    </source>
</evidence>
<accession>A0A833R4S9</accession>